<dbReference type="EMBL" id="QAAA01000006">
    <property type="protein sequence ID" value="PTN02468.1"/>
    <property type="molecule type" value="Genomic_DNA"/>
</dbReference>
<feature type="binding site" evidence="7">
    <location>
        <position position="141"/>
    </location>
    <ligand>
        <name>Zn(2+)</name>
        <dbReference type="ChEBI" id="CHEBI:29105"/>
        <note>catalytic</note>
    </ligand>
</feature>
<dbReference type="Proteomes" id="UP000243859">
    <property type="component" value="Unassembled WGS sequence"/>
</dbReference>
<accession>A0A2T5BSV6</accession>
<evidence type="ECO:0000256" key="6">
    <source>
        <dbReference type="ARBA" id="ARBA00022833"/>
    </source>
</evidence>
<dbReference type="PANTHER" id="PTHR46986:SF1">
    <property type="entry name" value="ENDORIBONUCLEASE YBEY, CHLOROPLASTIC"/>
    <property type="match status" value="1"/>
</dbReference>
<keyword evidence="7" id="KW-0698">rRNA processing</keyword>
<dbReference type="GO" id="GO:0004521">
    <property type="term" value="F:RNA endonuclease activity"/>
    <property type="evidence" value="ECO:0007669"/>
    <property type="project" value="UniProtKB-UniRule"/>
</dbReference>
<keyword evidence="7" id="KW-0690">Ribosome biogenesis</keyword>
<dbReference type="HAMAP" id="MF_00009">
    <property type="entry name" value="Endoribonucl_YbeY"/>
    <property type="match status" value="1"/>
</dbReference>
<sequence length="168" mass="18233">MTRPMDDLVDTIAEDPRWQEAGLPALAERACRATLNHLGLDPAGVEICLLGCDDSRIAALNAEFREKPRPTNVLSWPSRERAAGADGGRPDLPEGPLCELGDIAIAWETCAREAEAQGKPFADHVSHLLVHGCLHLLGYDHIRPGDAALMERLEVEILAKLGIADPYV</sequence>
<dbReference type="InterPro" id="IPR020549">
    <property type="entry name" value="YbeY_CS"/>
</dbReference>
<evidence type="ECO:0000256" key="4">
    <source>
        <dbReference type="ARBA" id="ARBA00022759"/>
    </source>
</evidence>
<comment type="similarity">
    <text evidence="1 7">Belongs to the endoribonuclease YbeY family.</text>
</comment>
<organism evidence="9 10">
    <name type="scientific">Rhodovulum imhoffii</name>
    <dbReference type="NCBI Taxonomy" id="365340"/>
    <lineage>
        <taxon>Bacteria</taxon>
        <taxon>Pseudomonadati</taxon>
        <taxon>Pseudomonadota</taxon>
        <taxon>Alphaproteobacteria</taxon>
        <taxon>Rhodobacterales</taxon>
        <taxon>Paracoccaceae</taxon>
        <taxon>Rhodovulum</taxon>
    </lineage>
</organism>
<dbReference type="GO" id="GO:0004222">
    <property type="term" value="F:metalloendopeptidase activity"/>
    <property type="evidence" value="ECO:0007669"/>
    <property type="project" value="InterPro"/>
</dbReference>
<reference evidence="9 10" key="1">
    <citation type="submission" date="2018-04" db="EMBL/GenBank/DDBJ databases">
        <title>Genomic Encyclopedia of Archaeal and Bacterial Type Strains, Phase II (KMG-II): from individual species to whole genera.</title>
        <authorList>
            <person name="Goeker M."/>
        </authorList>
    </citation>
    <scope>NUCLEOTIDE SEQUENCE [LARGE SCALE GENOMIC DNA]</scope>
    <source>
        <strain evidence="9 10">DSM 18064</strain>
    </source>
</reference>
<feature type="region of interest" description="Disordered" evidence="8">
    <location>
        <begin position="70"/>
        <end position="91"/>
    </location>
</feature>
<evidence type="ECO:0000256" key="1">
    <source>
        <dbReference type="ARBA" id="ARBA00010875"/>
    </source>
</evidence>
<dbReference type="GO" id="GO:0008270">
    <property type="term" value="F:zinc ion binding"/>
    <property type="evidence" value="ECO:0007669"/>
    <property type="project" value="UniProtKB-UniRule"/>
</dbReference>
<dbReference type="PANTHER" id="PTHR46986">
    <property type="entry name" value="ENDORIBONUCLEASE YBEY, CHLOROPLASTIC"/>
    <property type="match status" value="1"/>
</dbReference>
<dbReference type="GO" id="GO:0005737">
    <property type="term" value="C:cytoplasm"/>
    <property type="evidence" value="ECO:0007669"/>
    <property type="project" value="UniProtKB-SubCell"/>
</dbReference>
<dbReference type="GO" id="GO:0006364">
    <property type="term" value="P:rRNA processing"/>
    <property type="evidence" value="ECO:0007669"/>
    <property type="project" value="UniProtKB-UniRule"/>
</dbReference>
<keyword evidence="7" id="KW-0963">Cytoplasm</keyword>
<dbReference type="InterPro" id="IPR023091">
    <property type="entry name" value="MetalPrtase_cat_dom_sf_prd"/>
</dbReference>
<dbReference type="SUPFAM" id="SSF55486">
    <property type="entry name" value="Metalloproteases ('zincins'), catalytic domain"/>
    <property type="match status" value="1"/>
</dbReference>
<dbReference type="Gene3D" id="3.40.390.30">
    <property type="entry name" value="Metalloproteases ('zincins'), catalytic domain"/>
    <property type="match status" value="1"/>
</dbReference>
<name>A0A2T5BSV6_9RHOB</name>
<dbReference type="NCBIfam" id="TIGR00043">
    <property type="entry name" value="rRNA maturation RNase YbeY"/>
    <property type="match status" value="1"/>
</dbReference>
<keyword evidence="5 7" id="KW-0378">Hydrolase</keyword>
<protein>
    <recommendedName>
        <fullName evidence="7">Endoribonuclease YbeY</fullName>
        <ecNumber evidence="7">3.1.-.-</ecNumber>
    </recommendedName>
</protein>
<dbReference type="InterPro" id="IPR002036">
    <property type="entry name" value="YbeY"/>
</dbReference>
<evidence type="ECO:0000256" key="5">
    <source>
        <dbReference type="ARBA" id="ARBA00022801"/>
    </source>
</evidence>
<keyword evidence="10" id="KW-1185">Reference proteome</keyword>
<evidence type="ECO:0000256" key="2">
    <source>
        <dbReference type="ARBA" id="ARBA00022722"/>
    </source>
</evidence>
<comment type="caution">
    <text evidence="9">The sequence shown here is derived from an EMBL/GenBank/DDBJ whole genome shotgun (WGS) entry which is preliminary data.</text>
</comment>
<comment type="subcellular location">
    <subcellularLocation>
        <location evidence="7">Cytoplasm</location>
    </subcellularLocation>
</comment>
<feature type="binding site" evidence="7">
    <location>
        <position position="135"/>
    </location>
    <ligand>
        <name>Zn(2+)</name>
        <dbReference type="ChEBI" id="CHEBI:29105"/>
        <note>catalytic</note>
    </ligand>
</feature>
<evidence type="ECO:0000313" key="9">
    <source>
        <dbReference type="EMBL" id="PTN02468.1"/>
    </source>
</evidence>
<dbReference type="PROSITE" id="PS01306">
    <property type="entry name" value="UPF0054"/>
    <property type="match status" value="1"/>
</dbReference>
<dbReference type="Pfam" id="PF02130">
    <property type="entry name" value="YbeY"/>
    <property type="match status" value="1"/>
</dbReference>
<keyword evidence="4 7" id="KW-0255">Endonuclease</keyword>
<keyword evidence="6 7" id="KW-0862">Zinc</keyword>
<dbReference type="AlphaFoldDB" id="A0A2T5BSV6"/>
<dbReference type="EC" id="3.1.-.-" evidence="7"/>
<comment type="function">
    <text evidence="7">Single strand-specific metallo-endoribonuclease involved in late-stage 70S ribosome quality control and in maturation of the 3' terminus of the 16S rRNA.</text>
</comment>
<keyword evidence="3 7" id="KW-0479">Metal-binding</keyword>
<evidence type="ECO:0000256" key="8">
    <source>
        <dbReference type="SAM" id="MobiDB-lite"/>
    </source>
</evidence>
<gene>
    <name evidence="7" type="primary">ybeY</name>
    <name evidence="9" type="ORF">C8N32_10640</name>
</gene>
<keyword evidence="2 7" id="KW-0540">Nuclease</keyword>
<feature type="binding site" evidence="7">
    <location>
        <position position="131"/>
    </location>
    <ligand>
        <name>Zn(2+)</name>
        <dbReference type="ChEBI" id="CHEBI:29105"/>
        <note>catalytic</note>
    </ligand>
</feature>
<feature type="compositionally biased region" description="Basic and acidic residues" evidence="8">
    <location>
        <begin position="78"/>
        <end position="91"/>
    </location>
</feature>
<evidence type="ECO:0000256" key="7">
    <source>
        <dbReference type="HAMAP-Rule" id="MF_00009"/>
    </source>
</evidence>
<evidence type="ECO:0000256" key="3">
    <source>
        <dbReference type="ARBA" id="ARBA00022723"/>
    </source>
</evidence>
<evidence type="ECO:0000313" key="10">
    <source>
        <dbReference type="Proteomes" id="UP000243859"/>
    </source>
</evidence>
<comment type="cofactor">
    <cofactor evidence="7">
        <name>Zn(2+)</name>
        <dbReference type="ChEBI" id="CHEBI:29105"/>
    </cofactor>
    <text evidence="7">Binds 1 zinc ion.</text>
</comment>
<proteinExistence type="inferred from homology"/>